<dbReference type="RefSeq" id="WP_025412946.1">
    <property type="nucleotide sequence ID" value="NZ_CP007128.1"/>
</dbReference>
<proteinExistence type="inferred from homology"/>
<keyword evidence="10" id="KW-0645">Protease</keyword>
<dbReference type="PATRIC" id="fig|861299.3.peg.4019"/>
<comment type="function">
    <text evidence="6">ATPase subunit of a proteasome-like degradation complex; this subunit has chaperone activity. The binding of ATP and its subsequent hydrolysis by HslU are essential for unfolding of protein substrates subsequently hydrolyzed by HslV. HslU recognizes the N-terminal part of its protein substrates and unfolds these before they are guided to HslV for hydrolysis.</text>
</comment>
<reference evidence="10 11" key="1">
    <citation type="journal article" date="2014" name="Genome Announc.">
        <title>Genome Sequence and Methylome of Soil Bacterium Gemmatirosa kalamazoonensis KBS708T, a Member of the Rarely Cultivated Gemmatimonadetes Phylum.</title>
        <authorList>
            <person name="Debruyn J.M."/>
            <person name="Radosevich M."/>
            <person name="Wommack K.E."/>
            <person name="Polson S.W."/>
            <person name="Hauser L.J."/>
            <person name="Fawaz M.N."/>
            <person name="Korlach J."/>
            <person name="Tsai Y.C."/>
        </authorList>
    </citation>
    <scope>NUCLEOTIDE SEQUENCE [LARGE SCALE GENOMIC DNA]</scope>
    <source>
        <strain evidence="10 11">KBS708</strain>
    </source>
</reference>
<feature type="region of interest" description="Disordered" evidence="7">
    <location>
        <begin position="176"/>
        <end position="203"/>
    </location>
</feature>
<dbReference type="GO" id="GO:0043335">
    <property type="term" value="P:protein unfolding"/>
    <property type="evidence" value="ECO:0007669"/>
    <property type="project" value="UniProtKB-UniRule"/>
</dbReference>
<dbReference type="EMBL" id="CP007128">
    <property type="protein sequence ID" value="AHG91499.1"/>
    <property type="molecule type" value="Genomic_DNA"/>
</dbReference>
<dbReference type="PANTHER" id="PTHR48102">
    <property type="entry name" value="ATP-DEPENDENT CLP PROTEASE ATP-BINDING SUBUNIT CLPX-LIKE, MITOCHONDRIAL-RELATED"/>
    <property type="match status" value="1"/>
</dbReference>
<feature type="binding site" evidence="6">
    <location>
        <position position="30"/>
    </location>
    <ligand>
        <name>ATP</name>
        <dbReference type="ChEBI" id="CHEBI:30616"/>
    </ligand>
</feature>
<organism evidence="10 11">
    <name type="scientific">Gemmatirosa kalamazoonensis</name>
    <dbReference type="NCBI Taxonomy" id="861299"/>
    <lineage>
        <taxon>Bacteria</taxon>
        <taxon>Pseudomonadati</taxon>
        <taxon>Gemmatimonadota</taxon>
        <taxon>Gemmatimonadia</taxon>
        <taxon>Gemmatimonadales</taxon>
        <taxon>Gemmatimonadaceae</taxon>
        <taxon>Gemmatirosa</taxon>
    </lineage>
</organism>
<dbReference type="GO" id="GO:0016887">
    <property type="term" value="F:ATP hydrolysis activity"/>
    <property type="evidence" value="ECO:0007669"/>
    <property type="project" value="InterPro"/>
</dbReference>
<keyword evidence="3 6" id="KW-0547">Nucleotide-binding</keyword>
<evidence type="ECO:0000313" key="10">
    <source>
        <dbReference type="EMBL" id="AHG91499.1"/>
    </source>
</evidence>
<accession>W0RK74</accession>
<comment type="subunit">
    <text evidence="6">A double ring-shaped homohexamer of HslV is capped on each side by a ring-shaped HslU homohexamer. The assembly of the HslU/HslV complex is dependent on binding of ATP.</text>
</comment>
<evidence type="ECO:0000256" key="6">
    <source>
        <dbReference type="HAMAP-Rule" id="MF_00249"/>
    </source>
</evidence>
<dbReference type="Proteomes" id="UP000019151">
    <property type="component" value="Chromosome"/>
</dbReference>
<dbReference type="GO" id="GO:0005524">
    <property type="term" value="F:ATP binding"/>
    <property type="evidence" value="ECO:0007669"/>
    <property type="project" value="UniProtKB-UniRule"/>
</dbReference>
<dbReference type="PANTHER" id="PTHR48102:SF3">
    <property type="entry name" value="ATP-DEPENDENT PROTEASE ATPASE SUBUNIT HSLU"/>
    <property type="match status" value="1"/>
</dbReference>
<dbReference type="GO" id="GO:0036402">
    <property type="term" value="F:proteasome-activating activity"/>
    <property type="evidence" value="ECO:0007669"/>
    <property type="project" value="UniProtKB-UniRule"/>
</dbReference>
<evidence type="ECO:0000259" key="9">
    <source>
        <dbReference type="SMART" id="SM01086"/>
    </source>
</evidence>
<dbReference type="KEGG" id="gba:J421_3962"/>
<dbReference type="Pfam" id="PF07724">
    <property type="entry name" value="AAA_2"/>
    <property type="match status" value="1"/>
</dbReference>
<keyword evidence="4 6" id="KW-0067">ATP-binding</keyword>
<sequence>MPSKRTQQALARLADLTPRQIAAELDRYIVGQTEAKKAVAIALRNRWRRQRAPEALRDEISSNNIVLIGPTGSGKTEIARRLAKLAGAPFIKVEASKFTEVGYVGRDVESMVRDLVESAIDMVRTEREGEVEDLANERVDDRLLDLLLPSSRQGTDGTSREPAPDALAAGVFVVSPSGSVTPDHPIPVPSVGDGDADGDEDHDRYRRTRDKLRQLLIDGQLDGRDVEVEVEQRAPAFDMMASPGAPEGADAFGEWLREMLPKRKKKRRVKVSEARRILLDEELEKLIDLEDVTADALERVESLGIIFLDEIDKIATARGDHGGGPDVSREGVQRDLLPIVEGSNVPTRYGLVKTDHILFVAAGAFHVAKPSDLIPELQGRFPIRVELKPLTEEDFVRIMTEPENALTKQYQALVEADGARLRFTDDGIREVARTAARVNERMENIGARRLHTVMTTLLEDVLYELPDRGRDEIVVDAAMVRDRLKSVADDEDLRKYIL</sequence>
<dbReference type="eggNOG" id="COG1220">
    <property type="taxonomic scope" value="Bacteria"/>
</dbReference>
<dbReference type="InterPro" id="IPR003593">
    <property type="entry name" value="AAA+_ATPase"/>
</dbReference>
<dbReference type="Gene3D" id="1.10.8.60">
    <property type="match status" value="1"/>
</dbReference>
<dbReference type="InParanoid" id="W0RK74"/>
<comment type="caution">
    <text evidence="6">Lacks conserved residue(s) required for the propagation of feature annotation.</text>
</comment>
<evidence type="ECO:0000256" key="4">
    <source>
        <dbReference type="ARBA" id="ARBA00022840"/>
    </source>
</evidence>
<dbReference type="OrthoDB" id="9804062at2"/>
<dbReference type="InterPro" id="IPR027417">
    <property type="entry name" value="P-loop_NTPase"/>
</dbReference>
<feature type="binding site" evidence="6">
    <location>
        <position position="448"/>
    </location>
    <ligand>
        <name>ATP</name>
        <dbReference type="ChEBI" id="CHEBI:30616"/>
    </ligand>
</feature>
<dbReference type="SMART" id="SM01086">
    <property type="entry name" value="ClpB_D2-small"/>
    <property type="match status" value="1"/>
</dbReference>
<comment type="subcellular location">
    <subcellularLocation>
        <location evidence="6">Cytoplasm</location>
    </subcellularLocation>
</comment>
<name>W0RK74_9BACT</name>
<evidence type="ECO:0000256" key="2">
    <source>
        <dbReference type="ARBA" id="ARBA00022490"/>
    </source>
</evidence>
<keyword evidence="11" id="KW-1185">Reference proteome</keyword>
<keyword evidence="10" id="KW-0378">Hydrolase</keyword>
<evidence type="ECO:0000256" key="1">
    <source>
        <dbReference type="ARBA" id="ARBA00009771"/>
    </source>
</evidence>
<feature type="binding site" evidence="6">
    <location>
        <position position="376"/>
    </location>
    <ligand>
        <name>ATP</name>
        <dbReference type="ChEBI" id="CHEBI:30616"/>
    </ligand>
</feature>
<dbReference type="Gene3D" id="3.40.50.300">
    <property type="entry name" value="P-loop containing nucleotide triphosphate hydrolases"/>
    <property type="match status" value="2"/>
</dbReference>
<protein>
    <recommendedName>
        <fullName evidence="6">ATP-dependent protease ATPase subunit HslU</fullName>
    </recommendedName>
    <alternativeName>
        <fullName evidence="6">Unfoldase HslU</fullName>
    </alternativeName>
</protein>
<dbReference type="AlphaFoldDB" id="W0RK74"/>
<evidence type="ECO:0000256" key="5">
    <source>
        <dbReference type="ARBA" id="ARBA00023186"/>
    </source>
</evidence>
<dbReference type="Pfam" id="PF00004">
    <property type="entry name" value="AAA"/>
    <property type="match status" value="1"/>
</dbReference>
<feature type="binding site" evidence="6">
    <location>
        <position position="309"/>
    </location>
    <ligand>
        <name>ATP</name>
        <dbReference type="ChEBI" id="CHEBI:30616"/>
    </ligand>
</feature>
<dbReference type="NCBIfam" id="NF003544">
    <property type="entry name" value="PRK05201.1"/>
    <property type="match status" value="1"/>
</dbReference>
<evidence type="ECO:0000259" key="8">
    <source>
        <dbReference type="SMART" id="SM00382"/>
    </source>
</evidence>
<dbReference type="HOGENOM" id="CLU_033123_0_0_0"/>
<dbReference type="HAMAP" id="MF_00249">
    <property type="entry name" value="HslU"/>
    <property type="match status" value="1"/>
</dbReference>
<dbReference type="SMART" id="SM00382">
    <property type="entry name" value="AAA"/>
    <property type="match status" value="1"/>
</dbReference>
<dbReference type="FunFam" id="3.40.50.300:FF:000213">
    <property type="entry name" value="ATP-dependent protease ATPase subunit HslU"/>
    <property type="match status" value="1"/>
</dbReference>
<evidence type="ECO:0000256" key="7">
    <source>
        <dbReference type="SAM" id="MobiDB-lite"/>
    </source>
</evidence>
<dbReference type="InterPro" id="IPR050052">
    <property type="entry name" value="ATP-dep_Clp_protease_ClpX"/>
</dbReference>
<dbReference type="GO" id="GO:0009376">
    <property type="term" value="C:HslUV protease complex"/>
    <property type="evidence" value="ECO:0007669"/>
    <property type="project" value="UniProtKB-UniRule"/>
</dbReference>
<feature type="domain" description="Clp ATPase C-terminal" evidence="9">
    <location>
        <begin position="390"/>
        <end position="484"/>
    </location>
</feature>
<dbReference type="STRING" id="861299.J421_3962"/>
<evidence type="ECO:0000313" key="11">
    <source>
        <dbReference type="Proteomes" id="UP000019151"/>
    </source>
</evidence>
<dbReference type="SUPFAM" id="SSF52540">
    <property type="entry name" value="P-loop containing nucleoside triphosphate hydrolases"/>
    <property type="match status" value="1"/>
</dbReference>
<keyword evidence="2 6" id="KW-0963">Cytoplasm</keyword>
<comment type="similarity">
    <text evidence="1 6">Belongs to the ClpX chaperone family. HslU subfamily.</text>
</comment>
<dbReference type="NCBIfam" id="TIGR00390">
    <property type="entry name" value="hslU"/>
    <property type="match status" value="1"/>
</dbReference>
<dbReference type="InterPro" id="IPR003959">
    <property type="entry name" value="ATPase_AAA_core"/>
</dbReference>
<dbReference type="FunCoup" id="W0RK74">
    <property type="interactions" value="64"/>
</dbReference>
<evidence type="ECO:0000256" key="3">
    <source>
        <dbReference type="ARBA" id="ARBA00022741"/>
    </source>
</evidence>
<dbReference type="GO" id="GO:0008233">
    <property type="term" value="F:peptidase activity"/>
    <property type="evidence" value="ECO:0007669"/>
    <property type="project" value="UniProtKB-KW"/>
</dbReference>
<dbReference type="InterPro" id="IPR004491">
    <property type="entry name" value="HslU"/>
</dbReference>
<keyword evidence="5 6" id="KW-0143">Chaperone</keyword>
<gene>
    <name evidence="6" type="primary">hslU</name>
    <name evidence="10" type="ORF">J421_3962</name>
</gene>
<dbReference type="InterPro" id="IPR019489">
    <property type="entry name" value="Clp_ATPase_C"/>
</dbReference>
<feature type="domain" description="AAA+ ATPase" evidence="8">
    <location>
        <begin position="61"/>
        <end position="387"/>
    </location>
</feature>